<feature type="compositionally biased region" description="Basic and acidic residues" evidence="1">
    <location>
        <begin position="702"/>
        <end position="727"/>
    </location>
</feature>
<feature type="compositionally biased region" description="Acidic residues" evidence="1">
    <location>
        <begin position="614"/>
        <end position="625"/>
    </location>
</feature>
<evidence type="ECO:0000256" key="1">
    <source>
        <dbReference type="SAM" id="MobiDB-lite"/>
    </source>
</evidence>
<comment type="caution">
    <text evidence="2">The sequence shown here is derived from an EMBL/GenBank/DDBJ whole genome shotgun (WGS) entry which is preliminary data.</text>
</comment>
<feature type="compositionally biased region" description="Low complexity" evidence="1">
    <location>
        <begin position="668"/>
        <end position="684"/>
    </location>
</feature>
<name>A0ABP0RRY3_9DINO</name>
<feature type="compositionally biased region" description="Basic and acidic residues" evidence="1">
    <location>
        <begin position="656"/>
        <end position="667"/>
    </location>
</feature>
<evidence type="ECO:0000313" key="2">
    <source>
        <dbReference type="EMBL" id="CAK9103407.1"/>
    </source>
</evidence>
<reference evidence="2 3" key="1">
    <citation type="submission" date="2024-02" db="EMBL/GenBank/DDBJ databases">
        <authorList>
            <person name="Chen Y."/>
            <person name="Shah S."/>
            <person name="Dougan E. K."/>
            <person name="Thang M."/>
            <person name="Chan C."/>
        </authorList>
    </citation>
    <scope>NUCLEOTIDE SEQUENCE [LARGE SCALE GENOMIC DNA]</scope>
</reference>
<feature type="compositionally biased region" description="Basic and acidic residues" evidence="1">
    <location>
        <begin position="447"/>
        <end position="459"/>
    </location>
</feature>
<feature type="compositionally biased region" description="Basic and acidic residues" evidence="1">
    <location>
        <begin position="481"/>
        <end position="490"/>
    </location>
</feature>
<feature type="compositionally biased region" description="Basic and acidic residues" evidence="1">
    <location>
        <begin position="787"/>
        <end position="801"/>
    </location>
</feature>
<keyword evidence="3" id="KW-1185">Reference proteome</keyword>
<accession>A0ABP0RRY3</accession>
<feature type="compositionally biased region" description="Acidic residues" evidence="1">
    <location>
        <begin position="504"/>
        <end position="526"/>
    </location>
</feature>
<feature type="region of interest" description="Disordered" evidence="1">
    <location>
        <begin position="447"/>
        <end position="825"/>
    </location>
</feature>
<feature type="compositionally biased region" description="Basic and acidic residues" evidence="1">
    <location>
        <begin position="558"/>
        <end position="577"/>
    </location>
</feature>
<evidence type="ECO:0000313" key="3">
    <source>
        <dbReference type="Proteomes" id="UP001642464"/>
    </source>
</evidence>
<feature type="compositionally biased region" description="Low complexity" evidence="1">
    <location>
        <begin position="733"/>
        <end position="742"/>
    </location>
</feature>
<dbReference type="Proteomes" id="UP001642464">
    <property type="component" value="Unassembled WGS sequence"/>
</dbReference>
<proteinExistence type="predicted"/>
<protein>
    <submittedName>
        <fullName evidence="2">Uncharacterized protein</fullName>
    </submittedName>
</protein>
<organism evidence="2 3">
    <name type="scientific">Durusdinium trenchii</name>
    <dbReference type="NCBI Taxonomy" id="1381693"/>
    <lineage>
        <taxon>Eukaryota</taxon>
        <taxon>Sar</taxon>
        <taxon>Alveolata</taxon>
        <taxon>Dinophyceae</taxon>
        <taxon>Suessiales</taxon>
        <taxon>Symbiodiniaceae</taxon>
        <taxon>Durusdinium</taxon>
    </lineage>
</organism>
<feature type="compositionally biased region" description="Basic and acidic residues" evidence="1">
    <location>
        <begin position="626"/>
        <end position="637"/>
    </location>
</feature>
<gene>
    <name evidence="2" type="ORF">SCF082_LOCUS48303</name>
</gene>
<dbReference type="EMBL" id="CAXAMM010042173">
    <property type="protein sequence ID" value="CAK9103407.1"/>
    <property type="molecule type" value="Genomic_DNA"/>
</dbReference>
<sequence length="869" mass="96495">MFTEHAPEKPTSADVIEEKIKGVDEHVGSLTRDARKAQWEIDSLSLARDLAQIGKLLDLTVQNEHSKRTERILHLRNQNTIGASLVADWMSTNLAVHSGPMKDQVNLVDRFMVRSPGSPAIIWVDLMKAGRLTGGDVSDYVDLIGVALQKAGKMGCAIVVSPFLSSEKIPNRGSQGRLEAKFDAKSIWSEAITVRCSQPPSQRKVPIQFDGWVLLAESSRDENIFRSCQLIQDRSNRHEVAWQAEANYIVPVASKDTVPHASEGMRSLSDVQETAQFLAGEDLPRILLKSVLQKSELPDTCQSVSMINLTGYDGWLEKVCRRWRERETPQLSMKVLTLAKNLATAEFVEKSLALELMEDMMEWKAVNHSSLGAVRRYEPKPPVSPESDVDLANFPLQLVKVEYNMDSKLKGVEKYRITIPPNIRARYIDDAVYSTEWQNLMEDFDKKFGRGAPREEPRLALETQESETQESVVTESMNITDNKDDADKKTGGGTTLGEKKDNELDSEEPLSEDYEDLPPPSEEEKEDQTKASALEKPQDEQKQKTRKPALKKIVSTNKDQEKKAKEPKNKNQEHIPEDPAQMRARAFGLITDEKKKPGKTDGATRGSKRAVQFVEEEMKENEEQNEDSKVAAKDQRKQRGRPAKVLKQAKNTSEAGNKDPANKEASESGKNNAKNKNASASEAGKNAENKDASASEAGQNDAESKESETAKQDSMNKKPSEAGKNDAEDQDANEAAKLAAKAGQNQREGQGKERKHKQAKREDGCQGAETAQNGAKPKASRAKKARKNEDQANDSKEREETSANGEDKEEEHGDVHLGKGKGGALGRAGLRDVFWKHIAEAQSRLQSEKPDLSKKEVLKMEAVAKGDCE</sequence>